<comment type="similarity">
    <text evidence="1">Belongs to the saccharopine dehydrogenase family.</text>
</comment>
<dbReference type="Proteomes" id="UP001174694">
    <property type="component" value="Unassembled WGS sequence"/>
</dbReference>
<comment type="caution">
    <text evidence="4">The sequence shown here is derived from an EMBL/GenBank/DDBJ whole genome shotgun (WGS) entry which is preliminary data.</text>
</comment>
<dbReference type="AlphaFoldDB" id="A0AA38RHU0"/>
<gene>
    <name evidence="4" type="ORF">NKR23_g9231</name>
</gene>
<dbReference type="InterPro" id="IPR005097">
    <property type="entry name" value="Sacchrp_dh_NADP-bd"/>
</dbReference>
<dbReference type="InterPro" id="IPR036291">
    <property type="entry name" value="NAD(P)-bd_dom_sf"/>
</dbReference>
<dbReference type="PANTHER" id="PTHR12286">
    <property type="entry name" value="SACCHAROPINE DEHYDROGENASE-LIKE OXIDOREDUCTASE"/>
    <property type="match status" value="1"/>
</dbReference>
<evidence type="ECO:0000313" key="5">
    <source>
        <dbReference type="Proteomes" id="UP001174694"/>
    </source>
</evidence>
<keyword evidence="2" id="KW-1133">Transmembrane helix</keyword>
<feature type="transmembrane region" description="Helical" evidence="2">
    <location>
        <begin position="291"/>
        <end position="311"/>
    </location>
</feature>
<evidence type="ECO:0000256" key="2">
    <source>
        <dbReference type="SAM" id="Phobius"/>
    </source>
</evidence>
<dbReference type="GO" id="GO:0009247">
    <property type="term" value="P:glycolipid biosynthetic process"/>
    <property type="evidence" value="ECO:0007669"/>
    <property type="project" value="TreeGrafter"/>
</dbReference>
<evidence type="ECO:0000259" key="3">
    <source>
        <dbReference type="Pfam" id="PF03435"/>
    </source>
</evidence>
<evidence type="ECO:0000256" key="1">
    <source>
        <dbReference type="ARBA" id="ARBA00038048"/>
    </source>
</evidence>
<dbReference type="EMBL" id="JANBVO010000035">
    <property type="protein sequence ID" value="KAJ9137319.1"/>
    <property type="molecule type" value="Genomic_DNA"/>
</dbReference>
<keyword evidence="2" id="KW-0812">Transmembrane</keyword>
<feature type="domain" description="Saccharopine dehydrogenase NADP binding" evidence="3">
    <location>
        <begin position="12"/>
        <end position="134"/>
    </location>
</feature>
<reference evidence="4" key="1">
    <citation type="submission" date="2022-07" db="EMBL/GenBank/DDBJ databases">
        <title>Fungi with potential for degradation of polypropylene.</title>
        <authorList>
            <person name="Gostincar C."/>
        </authorList>
    </citation>
    <scope>NUCLEOTIDE SEQUENCE</scope>
    <source>
        <strain evidence="4">EXF-13308</strain>
    </source>
</reference>
<accession>A0AA38RHU0</accession>
<dbReference type="GO" id="GO:0005886">
    <property type="term" value="C:plasma membrane"/>
    <property type="evidence" value="ECO:0007669"/>
    <property type="project" value="TreeGrafter"/>
</dbReference>
<dbReference type="InterPro" id="IPR051276">
    <property type="entry name" value="Saccharopine_DH-like_oxidrdct"/>
</dbReference>
<name>A0AA38RHU0_9PEZI</name>
<keyword evidence="5" id="KW-1185">Reference proteome</keyword>
<dbReference type="SUPFAM" id="SSF51735">
    <property type="entry name" value="NAD(P)-binding Rossmann-fold domains"/>
    <property type="match status" value="1"/>
</dbReference>
<sequence length="421" mass="46431">MPFKKHGRQYDIVLFGATGYTGKFAAEHITTHLPTDLKWAIAGRSRSKLEKVAAELQRLDPDRRQPDIEVCDLNSADLSSLAAKTFILMTTVGPYGMYGEHAFKACAERGTHYLDVTGEVPYVARMIKKYEVVARANGSLMFPQIGIESAPPDLITWLLASRLRADLSAKTRDVTVSIHRLNAAPSGGTLATVLSVFDVFSLQEFKACRRPFALSPILNLEPAVKKPSLLSRLTGLRTVPNLGLLTTSIAGATDAPIVQRTWGLLSAIPSRKSEFYGPNFSFEEYMKPRNWFQGIVMHWGLLFSAILLATVPPFRKLVRRFVYQPGEGKDPAEALKEDIEFRGVANPDLPDSVGKQAFCRAWYKGGMYYLTGVLLAQAASTILEEDLHLDGGVYTAACLGQPFIDRLDGAGFQFETKLVPV</sequence>
<proteinExistence type="inferred from homology"/>
<evidence type="ECO:0000313" key="4">
    <source>
        <dbReference type="EMBL" id="KAJ9137319.1"/>
    </source>
</evidence>
<protein>
    <submittedName>
        <fullName evidence="4">Trans-acting enoyl reductase</fullName>
    </submittedName>
</protein>
<dbReference type="Pfam" id="PF03435">
    <property type="entry name" value="Sacchrp_dh_NADP"/>
    <property type="match status" value="1"/>
</dbReference>
<dbReference type="Gene3D" id="3.40.50.720">
    <property type="entry name" value="NAD(P)-binding Rossmann-like Domain"/>
    <property type="match status" value="1"/>
</dbReference>
<dbReference type="GO" id="GO:0005811">
    <property type="term" value="C:lipid droplet"/>
    <property type="evidence" value="ECO:0007669"/>
    <property type="project" value="TreeGrafter"/>
</dbReference>
<keyword evidence="2" id="KW-0472">Membrane</keyword>
<dbReference type="PANTHER" id="PTHR12286:SF5">
    <property type="entry name" value="SACCHAROPINE DEHYDROGENASE-LIKE OXIDOREDUCTASE"/>
    <property type="match status" value="1"/>
</dbReference>
<dbReference type="GO" id="GO:0005739">
    <property type="term" value="C:mitochondrion"/>
    <property type="evidence" value="ECO:0007669"/>
    <property type="project" value="TreeGrafter"/>
</dbReference>
<organism evidence="4 5">
    <name type="scientific">Pleurostoma richardsiae</name>
    <dbReference type="NCBI Taxonomy" id="41990"/>
    <lineage>
        <taxon>Eukaryota</taxon>
        <taxon>Fungi</taxon>
        <taxon>Dikarya</taxon>
        <taxon>Ascomycota</taxon>
        <taxon>Pezizomycotina</taxon>
        <taxon>Sordariomycetes</taxon>
        <taxon>Sordariomycetidae</taxon>
        <taxon>Calosphaeriales</taxon>
        <taxon>Pleurostomataceae</taxon>
        <taxon>Pleurostoma</taxon>
    </lineage>
</organism>